<dbReference type="EC" id="2.7.7.19" evidence="5"/>
<dbReference type="InterPro" id="IPR048840">
    <property type="entry name" value="PolA_pol_NTPase"/>
</dbReference>
<evidence type="ECO:0000256" key="2">
    <source>
        <dbReference type="ARBA" id="ARBA00001946"/>
    </source>
</evidence>
<keyword evidence="8" id="KW-0479">Metal-binding</keyword>
<evidence type="ECO:0000256" key="6">
    <source>
        <dbReference type="ARBA" id="ARBA00022664"/>
    </source>
</evidence>
<feature type="domain" description="Poly(A) polymerase nucleotidyltransferase" evidence="16">
    <location>
        <begin position="94"/>
        <end position="151"/>
    </location>
</feature>
<protein>
    <recommendedName>
        <fullName evidence="5">polynucleotide adenylyltransferase</fullName>
        <ecNumber evidence="5">2.7.7.19</ecNumber>
    </recommendedName>
</protein>
<reference evidence="17" key="3">
    <citation type="submission" date="2025-09" db="UniProtKB">
        <authorList>
            <consortium name="Ensembl"/>
        </authorList>
    </citation>
    <scope>IDENTIFICATION</scope>
</reference>
<evidence type="ECO:0000256" key="12">
    <source>
        <dbReference type="ARBA" id="ARBA00023211"/>
    </source>
</evidence>
<evidence type="ECO:0000313" key="17">
    <source>
        <dbReference type="Ensembl" id="ENSCHIP00000005826.1"/>
    </source>
</evidence>
<keyword evidence="12" id="KW-0464">Manganese</keyword>
<keyword evidence="13" id="KW-0539">Nucleus</keyword>
<comment type="subcellular location">
    <subcellularLocation>
        <location evidence="3">Nucleus</location>
    </subcellularLocation>
</comment>
<dbReference type="Pfam" id="PF04928">
    <property type="entry name" value="PAP_central"/>
    <property type="match status" value="1"/>
</dbReference>
<evidence type="ECO:0000256" key="7">
    <source>
        <dbReference type="ARBA" id="ARBA00022679"/>
    </source>
</evidence>
<accession>A0A452E1D5</accession>
<feature type="domain" description="Poly(A) polymerase central" evidence="15">
    <location>
        <begin position="156"/>
        <end position="300"/>
    </location>
</feature>
<dbReference type="InterPro" id="IPR007012">
    <property type="entry name" value="PolA_pol_cen_dom"/>
</dbReference>
<evidence type="ECO:0000256" key="11">
    <source>
        <dbReference type="ARBA" id="ARBA00022842"/>
    </source>
</evidence>
<dbReference type="AlphaFoldDB" id="A0A452E1D5"/>
<keyword evidence="18" id="KW-1185">Reference proteome</keyword>
<proteinExistence type="inferred from homology"/>
<reference evidence="17" key="2">
    <citation type="submission" date="2025-08" db="UniProtKB">
        <authorList>
            <consortium name="Ensembl"/>
        </authorList>
    </citation>
    <scope>IDENTIFICATION</scope>
</reference>
<sequence length="327" mass="38028">EELTPILLKLFQKITEEGKLPNSFYEATITLIPKPDKDTTKKENYRPISLMNIDAKILNKILAIRILQHIKKIIHHDQVESRNRRNIPQHQSTLKLCFDGIEIDILFARLALQTIPEDLDLRDDSLLKNLDIRCIRSLNSCRVTDEILHLVPNIDNFRLTLRAIKLWAKHHNIYSNILGFLGGVSWAMLVARTCQLYPNAIASTLVHKFFLVFSKWEWPNPVLLKQPEECNLNLPVWDPRVNPSDRYHLMPIITPAYPQQNSTYNVSVSTRMVMVEEFKQGLAITDEILLSKAEWSKFFEAPNFFQKYKWEGGSCLGTHVRIKDFKI</sequence>
<evidence type="ECO:0000256" key="3">
    <source>
        <dbReference type="ARBA" id="ARBA00004123"/>
    </source>
</evidence>
<dbReference type="SUPFAM" id="SSF81301">
    <property type="entry name" value="Nucleotidyltransferase"/>
    <property type="match status" value="1"/>
</dbReference>
<evidence type="ECO:0000256" key="13">
    <source>
        <dbReference type="ARBA" id="ARBA00023242"/>
    </source>
</evidence>
<keyword evidence="10" id="KW-0067">ATP-binding</keyword>
<dbReference type="PANTHER" id="PTHR10682:SF9">
    <property type="entry name" value="POLY(A) POLYMERASE ALPHA"/>
    <property type="match status" value="1"/>
</dbReference>
<evidence type="ECO:0000259" key="16">
    <source>
        <dbReference type="Pfam" id="PF20750"/>
    </source>
</evidence>
<dbReference type="Gene3D" id="3.30.460.10">
    <property type="entry name" value="Beta Polymerase, domain 2"/>
    <property type="match status" value="1"/>
</dbReference>
<dbReference type="GO" id="GO:0006397">
    <property type="term" value="P:mRNA processing"/>
    <property type="evidence" value="ECO:0007669"/>
    <property type="project" value="UniProtKB-KW"/>
</dbReference>
<evidence type="ECO:0000256" key="10">
    <source>
        <dbReference type="ARBA" id="ARBA00022840"/>
    </source>
</evidence>
<dbReference type="Bgee" id="ENSCHIG00000009834">
    <property type="expression patterns" value="Expressed in adrenal gland and 1 other cell type or tissue"/>
</dbReference>
<keyword evidence="11" id="KW-0460">Magnesium</keyword>
<organism evidence="17 18">
    <name type="scientific">Capra hircus</name>
    <name type="common">Goat</name>
    <dbReference type="NCBI Taxonomy" id="9925"/>
    <lineage>
        <taxon>Eukaryota</taxon>
        <taxon>Metazoa</taxon>
        <taxon>Chordata</taxon>
        <taxon>Craniata</taxon>
        <taxon>Vertebrata</taxon>
        <taxon>Euteleostomi</taxon>
        <taxon>Mammalia</taxon>
        <taxon>Eutheria</taxon>
        <taxon>Laurasiatheria</taxon>
        <taxon>Artiodactyla</taxon>
        <taxon>Ruminantia</taxon>
        <taxon>Pecora</taxon>
        <taxon>Bovidae</taxon>
        <taxon>Caprinae</taxon>
        <taxon>Capra</taxon>
    </lineage>
</organism>
<evidence type="ECO:0000256" key="14">
    <source>
        <dbReference type="ARBA" id="ARBA00048830"/>
    </source>
</evidence>
<evidence type="ECO:0000256" key="8">
    <source>
        <dbReference type="ARBA" id="ARBA00022723"/>
    </source>
</evidence>
<dbReference type="Gene3D" id="1.10.1410.10">
    <property type="match status" value="1"/>
</dbReference>
<dbReference type="GO" id="GO:0046872">
    <property type="term" value="F:metal ion binding"/>
    <property type="evidence" value="ECO:0007669"/>
    <property type="project" value="UniProtKB-KW"/>
</dbReference>
<evidence type="ECO:0000256" key="4">
    <source>
        <dbReference type="ARBA" id="ARBA00010912"/>
    </source>
</evidence>
<dbReference type="GO" id="GO:1990817">
    <property type="term" value="F:poly(A) RNA polymerase activity"/>
    <property type="evidence" value="ECO:0007669"/>
    <property type="project" value="UniProtKB-EC"/>
</dbReference>
<evidence type="ECO:0000256" key="1">
    <source>
        <dbReference type="ARBA" id="ARBA00001936"/>
    </source>
</evidence>
<dbReference type="EMBL" id="LWLT01000001">
    <property type="status" value="NOT_ANNOTATED_CDS"/>
    <property type="molecule type" value="Genomic_DNA"/>
</dbReference>
<name>A0A452E1D5_CAPHI</name>
<dbReference type="PANTHER" id="PTHR10682">
    <property type="entry name" value="POLY A POLYMERASE"/>
    <property type="match status" value="1"/>
</dbReference>
<dbReference type="GeneTree" id="ENSGT00940000154598"/>
<comment type="cofactor">
    <cofactor evidence="2">
        <name>Mg(2+)</name>
        <dbReference type="ChEBI" id="CHEBI:18420"/>
    </cofactor>
</comment>
<evidence type="ECO:0000256" key="9">
    <source>
        <dbReference type="ARBA" id="ARBA00022741"/>
    </source>
</evidence>
<comment type="cofactor">
    <cofactor evidence="1">
        <name>Mn(2+)</name>
        <dbReference type="ChEBI" id="CHEBI:29035"/>
    </cofactor>
</comment>
<dbReference type="GO" id="GO:0005634">
    <property type="term" value="C:nucleus"/>
    <property type="evidence" value="ECO:0007669"/>
    <property type="project" value="UniProtKB-SubCell"/>
</dbReference>
<comment type="catalytic activity">
    <reaction evidence="14">
        <text>RNA(n) + ATP = RNA(n)-3'-adenine ribonucleotide + diphosphate</text>
        <dbReference type="Rhea" id="RHEA:11332"/>
        <dbReference type="Rhea" id="RHEA-COMP:14527"/>
        <dbReference type="Rhea" id="RHEA-COMP:17347"/>
        <dbReference type="ChEBI" id="CHEBI:30616"/>
        <dbReference type="ChEBI" id="CHEBI:33019"/>
        <dbReference type="ChEBI" id="CHEBI:140395"/>
        <dbReference type="ChEBI" id="CHEBI:173115"/>
        <dbReference type="EC" id="2.7.7.19"/>
    </reaction>
</comment>
<dbReference type="Pfam" id="PF20750">
    <property type="entry name" value="PAP_NTPase"/>
    <property type="match status" value="1"/>
</dbReference>
<dbReference type="STRING" id="9925.ENSCHIP00000005826"/>
<evidence type="ECO:0000313" key="18">
    <source>
        <dbReference type="Proteomes" id="UP000291000"/>
    </source>
</evidence>
<evidence type="ECO:0000256" key="5">
    <source>
        <dbReference type="ARBA" id="ARBA00012388"/>
    </source>
</evidence>
<evidence type="ECO:0000259" key="15">
    <source>
        <dbReference type="Pfam" id="PF04928"/>
    </source>
</evidence>
<keyword evidence="7" id="KW-0808">Transferase</keyword>
<dbReference type="InterPro" id="IPR043519">
    <property type="entry name" value="NT_sf"/>
</dbReference>
<keyword evidence="9" id="KW-0547">Nucleotide-binding</keyword>
<reference evidence="17 18" key="1">
    <citation type="submission" date="2016-04" db="EMBL/GenBank/DDBJ databases">
        <title>Polished mammalian reference genomes with single-molecule sequencing and chromosome conformation capture applied to the Capra hircus genome.</title>
        <authorList>
            <person name="Bickhart D.M."/>
            <person name="Koren S."/>
            <person name="Rosen B."/>
            <person name="Hastie A."/>
            <person name="Liachko I."/>
            <person name="Sullivan S.T."/>
            <person name="Burton J."/>
            <person name="Sayre B.L."/>
            <person name="Huson H.J."/>
            <person name="Lee J."/>
            <person name="Lam E."/>
            <person name="Kelley C.M."/>
            <person name="Hutchison J.L."/>
            <person name="Zhou Y."/>
            <person name="Sun J."/>
            <person name="Crisa A."/>
            <person name="Schwartz J.C."/>
            <person name="Hammond J.A."/>
            <person name="Schroeder S.G."/>
            <person name="Liu G.E."/>
            <person name="Dunham M."/>
            <person name="Shendure J."/>
            <person name="Sonstegard T.S."/>
            <person name="Phillippy A.M."/>
            <person name="Van Tassell C.P."/>
            <person name="Smith T.P."/>
        </authorList>
    </citation>
    <scope>NUCLEOTIDE SEQUENCE [LARGE SCALE GENOMIC DNA]</scope>
</reference>
<keyword evidence="6" id="KW-0507">mRNA processing</keyword>
<dbReference type="GO" id="GO:0005524">
    <property type="term" value="F:ATP binding"/>
    <property type="evidence" value="ECO:0007669"/>
    <property type="project" value="UniProtKB-KW"/>
</dbReference>
<dbReference type="Ensembl" id="ENSCHIT00000013526.1">
    <property type="protein sequence ID" value="ENSCHIP00000005826.1"/>
    <property type="gene ID" value="ENSCHIG00000009834.1"/>
</dbReference>
<dbReference type="SUPFAM" id="SSF81631">
    <property type="entry name" value="PAP/OAS1 substrate-binding domain"/>
    <property type="match status" value="1"/>
</dbReference>
<comment type="similarity">
    <text evidence="4">Belongs to the poly(A) polymerase family.</text>
</comment>
<dbReference type="Proteomes" id="UP000291000">
    <property type="component" value="Chromosome 1"/>
</dbReference>
<dbReference type="FunFam" id="1.10.1410.10:FF:000001">
    <property type="entry name" value="Putative poly(A) polymerase gamma"/>
    <property type="match status" value="1"/>
</dbReference>